<reference evidence="7 8" key="1">
    <citation type="submission" date="2019-02" db="EMBL/GenBank/DDBJ databases">
        <authorList>
            <person name="Fomenkov A."/>
            <person name="Dubinina G."/>
            <person name="Grabovich M."/>
            <person name="Vincze T."/>
            <person name="Roberts R.J."/>
        </authorList>
    </citation>
    <scope>NUCLEOTIDE SEQUENCE [LARGE SCALE GENOMIC DNA]</scope>
    <source>
        <strain evidence="7 8">P</strain>
    </source>
</reference>
<evidence type="ECO:0000256" key="5">
    <source>
        <dbReference type="ARBA" id="ARBA00023136"/>
    </source>
</evidence>
<dbReference type="InterPro" id="IPR036390">
    <property type="entry name" value="WH_DNA-bd_sf"/>
</dbReference>
<dbReference type="KEGG" id="sper:EW093_10540"/>
<keyword evidence="3 6" id="KW-0812">Transmembrane</keyword>
<dbReference type="PROSITE" id="PS51197">
    <property type="entry name" value="HTH_RRF2_2"/>
    <property type="match status" value="1"/>
</dbReference>
<keyword evidence="5 6" id="KW-0472">Membrane</keyword>
<dbReference type="Proteomes" id="UP000323824">
    <property type="component" value="Chromosome"/>
</dbReference>
<gene>
    <name evidence="7" type="ORF">EW093_10540</name>
</gene>
<dbReference type="SUPFAM" id="SSF46785">
    <property type="entry name" value="Winged helix' DNA-binding domain"/>
    <property type="match status" value="1"/>
</dbReference>
<dbReference type="InterPro" id="IPR036388">
    <property type="entry name" value="WH-like_DNA-bd_sf"/>
</dbReference>
<feature type="transmembrane region" description="Helical" evidence="6">
    <location>
        <begin position="83"/>
        <end position="104"/>
    </location>
</feature>
<evidence type="ECO:0000256" key="3">
    <source>
        <dbReference type="ARBA" id="ARBA00022692"/>
    </source>
</evidence>
<dbReference type="AlphaFoldDB" id="A0A5C1QDI4"/>
<evidence type="ECO:0000256" key="4">
    <source>
        <dbReference type="ARBA" id="ARBA00022989"/>
    </source>
</evidence>
<accession>A0A5C1QDI4</accession>
<dbReference type="PANTHER" id="PTHR30213">
    <property type="entry name" value="INNER MEMBRANE PROTEIN YHJD"/>
    <property type="match status" value="1"/>
</dbReference>
<dbReference type="Pfam" id="PF03631">
    <property type="entry name" value="Virul_fac_BrkB"/>
    <property type="match status" value="1"/>
</dbReference>
<sequence length="399" mass="43879">MKKIFELLRSLIIKFFDDSCLVRASGLAYSTLLAMVPFITIIYAFGGFDTLGRSIETVLLKAIIPTQHQAISQALDGFTRNSLATGTLGMFFFLLTSIFLINTIARNVDSIWGITSTVNFFRRYATYTAILVFGSLLLGISTSISGTIENYVLSVGIKEMSSYNEFLKLILPFVLTLFIFFIMLIVIPSGKVKFKSAAIGALTSAVLFEIVKKIFTYWVLNSVRNSLIYGSVAIIPIFLVGLYLFWLIVLIGVEISFLIQNQDSPLRGNILELNMEERIVLGLDLFLVIAKSYTCKGGGGVTLKDLEKSTSLSYNIVNPFIANFLKNGLILKIHSNKGGFIPSRSLDQISLSDIVSAIYGGKSNVNAVDSISLENGKKFSLGGYDSLSKESLLSLIRGE</sequence>
<dbReference type="InterPro" id="IPR000944">
    <property type="entry name" value="Tscrpt_reg_Rrf2"/>
</dbReference>
<dbReference type="PANTHER" id="PTHR30213:SF0">
    <property type="entry name" value="UPF0761 MEMBRANE PROTEIN YIHY"/>
    <property type="match status" value="1"/>
</dbReference>
<dbReference type="EMBL" id="CP035807">
    <property type="protein sequence ID" value="QEN05130.1"/>
    <property type="molecule type" value="Genomic_DNA"/>
</dbReference>
<protein>
    <submittedName>
        <fullName evidence="7">YihY family inner membrane protein</fullName>
    </submittedName>
</protein>
<organism evidence="7 8">
    <name type="scientific">Thiospirochaeta perfilievii</name>
    <dbReference type="NCBI Taxonomy" id="252967"/>
    <lineage>
        <taxon>Bacteria</taxon>
        <taxon>Pseudomonadati</taxon>
        <taxon>Spirochaetota</taxon>
        <taxon>Spirochaetia</taxon>
        <taxon>Spirochaetales</taxon>
        <taxon>Spirochaetaceae</taxon>
        <taxon>Thiospirochaeta</taxon>
    </lineage>
</organism>
<comment type="subcellular location">
    <subcellularLocation>
        <location evidence="1">Cell membrane</location>
        <topology evidence="1">Multi-pass membrane protein</topology>
    </subcellularLocation>
</comment>
<reference evidence="7 8" key="2">
    <citation type="submission" date="2019-09" db="EMBL/GenBank/DDBJ databases">
        <title>Complete Genome Sequence and Methylome Analysis of free living Spirochaetas.</title>
        <authorList>
            <person name="Leshcheva N."/>
            <person name="Mikheeva N."/>
        </authorList>
    </citation>
    <scope>NUCLEOTIDE SEQUENCE [LARGE SCALE GENOMIC DNA]</scope>
    <source>
        <strain evidence="7 8">P</strain>
    </source>
</reference>
<keyword evidence="8" id="KW-1185">Reference proteome</keyword>
<feature type="transmembrane region" description="Helical" evidence="6">
    <location>
        <begin position="226"/>
        <end position="259"/>
    </location>
</feature>
<feature type="transmembrane region" description="Helical" evidence="6">
    <location>
        <begin position="199"/>
        <end position="220"/>
    </location>
</feature>
<feature type="transmembrane region" description="Helical" evidence="6">
    <location>
        <begin position="166"/>
        <end position="187"/>
    </location>
</feature>
<dbReference type="InterPro" id="IPR017039">
    <property type="entry name" value="Virul_fac_BrkB"/>
</dbReference>
<evidence type="ECO:0000256" key="1">
    <source>
        <dbReference type="ARBA" id="ARBA00004651"/>
    </source>
</evidence>
<proteinExistence type="predicted"/>
<evidence type="ECO:0000256" key="6">
    <source>
        <dbReference type="SAM" id="Phobius"/>
    </source>
</evidence>
<evidence type="ECO:0000256" key="2">
    <source>
        <dbReference type="ARBA" id="ARBA00022475"/>
    </source>
</evidence>
<dbReference type="NCBIfam" id="TIGR00765">
    <property type="entry name" value="yihY_not_rbn"/>
    <property type="match status" value="1"/>
</dbReference>
<dbReference type="GO" id="GO:0005886">
    <property type="term" value="C:plasma membrane"/>
    <property type="evidence" value="ECO:0007669"/>
    <property type="project" value="UniProtKB-SubCell"/>
</dbReference>
<evidence type="ECO:0000313" key="7">
    <source>
        <dbReference type="EMBL" id="QEN05130.1"/>
    </source>
</evidence>
<dbReference type="OrthoDB" id="9808671at2"/>
<evidence type="ECO:0000313" key="8">
    <source>
        <dbReference type="Proteomes" id="UP000323824"/>
    </source>
</evidence>
<keyword evidence="4 6" id="KW-1133">Transmembrane helix</keyword>
<keyword evidence="2" id="KW-1003">Cell membrane</keyword>
<feature type="transmembrane region" description="Helical" evidence="6">
    <location>
        <begin position="21"/>
        <end position="45"/>
    </location>
</feature>
<dbReference type="RefSeq" id="WP_149568371.1">
    <property type="nucleotide sequence ID" value="NZ_CP035807.1"/>
</dbReference>
<dbReference type="Gene3D" id="1.10.10.10">
    <property type="entry name" value="Winged helix-like DNA-binding domain superfamily/Winged helix DNA-binding domain"/>
    <property type="match status" value="1"/>
</dbReference>
<name>A0A5C1QDI4_9SPIO</name>
<feature type="transmembrane region" description="Helical" evidence="6">
    <location>
        <begin position="124"/>
        <end position="146"/>
    </location>
</feature>